<dbReference type="AlphaFoldDB" id="A0A0L6VCH2"/>
<name>A0A0L6VCH2_9BASI</name>
<proteinExistence type="predicted"/>
<accession>A0A0L6VCH2</accession>
<keyword evidence="2" id="KW-1185">Reference proteome</keyword>
<dbReference type="VEuPathDB" id="FungiDB:VP01_1960g4"/>
<reference evidence="1" key="1">
    <citation type="submission" date="2015-08" db="EMBL/GenBank/DDBJ databases">
        <title>Next Generation Sequencing and Analysis of the Genome of Puccinia sorghi L Schw, the Causal Agent of Maize Common Rust.</title>
        <authorList>
            <person name="Rochi L."/>
            <person name="Burguener G."/>
            <person name="Darino M."/>
            <person name="Turjanski A."/>
            <person name="Kreff E."/>
            <person name="Dieguez M.J."/>
            <person name="Sacco F."/>
        </authorList>
    </citation>
    <scope>NUCLEOTIDE SEQUENCE [LARGE SCALE GENOMIC DNA]</scope>
    <source>
        <strain evidence="1">RO10H11247</strain>
    </source>
</reference>
<organism evidence="1 2">
    <name type="scientific">Puccinia sorghi</name>
    <dbReference type="NCBI Taxonomy" id="27349"/>
    <lineage>
        <taxon>Eukaryota</taxon>
        <taxon>Fungi</taxon>
        <taxon>Dikarya</taxon>
        <taxon>Basidiomycota</taxon>
        <taxon>Pucciniomycotina</taxon>
        <taxon>Pucciniomycetes</taxon>
        <taxon>Pucciniales</taxon>
        <taxon>Pucciniaceae</taxon>
        <taxon>Puccinia</taxon>
    </lineage>
</organism>
<comment type="caution">
    <text evidence="1">The sequence shown here is derived from an EMBL/GenBank/DDBJ whole genome shotgun (WGS) entry which is preliminary data.</text>
</comment>
<evidence type="ECO:0000313" key="2">
    <source>
        <dbReference type="Proteomes" id="UP000037035"/>
    </source>
</evidence>
<evidence type="ECO:0000313" key="1">
    <source>
        <dbReference type="EMBL" id="KNZ58277.1"/>
    </source>
</evidence>
<protein>
    <submittedName>
        <fullName evidence="1">Uncharacterized protein</fullName>
    </submittedName>
</protein>
<gene>
    <name evidence="1" type="ORF">VP01_1960g4</name>
</gene>
<dbReference type="Proteomes" id="UP000037035">
    <property type="component" value="Unassembled WGS sequence"/>
</dbReference>
<sequence>MLSQTTFMFHAPSVVASYDCSSICAASFDDARGLARDPNLASWAQNWGTTDPLSNPLNTSRVTQTRFMWRLVASLLPTSQSHTILILQSEECQHCKKPRLIPKKKRRHGSVHVLAQYFK</sequence>
<dbReference type="EMBL" id="LAVV01006793">
    <property type="protein sequence ID" value="KNZ58277.1"/>
    <property type="molecule type" value="Genomic_DNA"/>
</dbReference>